<proteinExistence type="predicted"/>
<name>A0A6J7E417_9ZZZZ</name>
<dbReference type="InterPro" id="IPR036397">
    <property type="entry name" value="RNaseH_sf"/>
</dbReference>
<dbReference type="CDD" id="cd06127">
    <property type="entry name" value="DEDDh"/>
    <property type="match status" value="1"/>
</dbReference>
<gene>
    <name evidence="2" type="ORF">UFOPK3381_01117</name>
</gene>
<dbReference type="GO" id="GO:0003676">
    <property type="term" value="F:nucleic acid binding"/>
    <property type="evidence" value="ECO:0007669"/>
    <property type="project" value="InterPro"/>
</dbReference>
<protein>
    <submittedName>
        <fullName evidence="2">Unannotated protein</fullName>
    </submittedName>
</protein>
<organism evidence="2">
    <name type="scientific">freshwater metagenome</name>
    <dbReference type="NCBI Taxonomy" id="449393"/>
    <lineage>
        <taxon>unclassified sequences</taxon>
        <taxon>metagenomes</taxon>
        <taxon>ecological metagenomes</taxon>
    </lineage>
</organism>
<feature type="domain" description="Exonuclease" evidence="1">
    <location>
        <begin position="16"/>
        <end position="190"/>
    </location>
</feature>
<sequence length="225" mass="24640">MLKTMNLWYELPALMVGFDIESTGLDIEVDEPISYGFAAYENGELVSEEEFFALPSVAIHPAAEKVHGWSRSKLEELHVAGDAHSAVAGVARAAQRLREFHAQGAHFIGAYPEYDFRMTTSLLRRHSMGDLEVLGFDLATVNLIDVCKHDRAIDSDRTRRRNLTALSGHYQVTPGNHTAIGDAKAAVEVFIKQVAHNQANSLESKVAALRMPANLDQSGPSAAGR</sequence>
<dbReference type="Pfam" id="PF00929">
    <property type="entry name" value="RNase_T"/>
    <property type="match status" value="1"/>
</dbReference>
<dbReference type="Gene3D" id="3.30.420.10">
    <property type="entry name" value="Ribonuclease H-like superfamily/Ribonuclease H"/>
    <property type="match status" value="1"/>
</dbReference>
<evidence type="ECO:0000313" key="2">
    <source>
        <dbReference type="EMBL" id="CAB4876748.1"/>
    </source>
</evidence>
<dbReference type="InterPro" id="IPR012337">
    <property type="entry name" value="RNaseH-like_sf"/>
</dbReference>
<evidence type="ECO:0000259" key="1">
    <source>
        <dbReference type="Pfam" id="PF00929"/>
    </source>
</evidence>
<dbReference type="InterPro" id="IPR013520">
    <property type="entry name" value="Ribonucl_H"/>
</dbReference>
<reference evidence="2" key="1">
    <citation type="submission" date="2020-05" db="EMBL/GenBank/DDBJ databases">
        <authorList>
            <person name="Chiriac C."/>
            <person name="Salcher M."/>
            <person name="Ghai R."/>
            <person name="Kavagutti S V."/>
        </authorList>
    </citation>
    <scope>NUCLEOTIDE SEQUENCE</scope>
</reference>
<dbReference type="EMBL" id="CAFBLN010000059">
    <property type="protein sequence ID" value="CAB4876748.1"/>
    <property type="molecule type" value="Genomic_DNA"/>
</dbReference>
<accession>A0A6J7E417</accession>
<dbReference type="SUPFAM" id="SSF53098">
    <property type="entry name" value="Ribonuclease H-like"/>
    <property type="match status" value="1"/>
</dbReference>
<dbReference type="AlphaFoldDB" id="A0A6J7E417"/>